<keyword evidence="3" id="KW-1185">Reference proteome</keyword>
<dbReference type="KEGG" id="atq:GH723_08850"/>
<dbReference type="RefSeq" id="WP_153759305.1">
    <property type="nucleotide sequence ID" value="NZ_CP045851.1"/>
</dbReference>
<reference evidence="2 3" key="1">
    <citation type="submission" date="2019-11" db="EMBL/GenBank/DDBJ databases">
        <authorList>
            <person name="He Y."/>
        </authorList>
    </citation>
    <scope>NUCLEOTIDE SEQUENCE [LARGE SCALE GENOMIC DNA]</scope>
    <source>
        <strain evidence="2 3">SCSIO 58843</strain>
    </source>
</reference>
<evidence type="ECO:0000256" key="1">
    <source>
        <dbReference type="SAM" id="MobiDB-lite"/>
    </source>
</evidence>
<dbReference type="EMBL" id="CP045851">
    <property type="protein sequence ID" value="QGG95197.1"/>
    <property type="molecule type" value="Genomic_DNA"/>
</dbReference>
<evidence type="ECO:0000313" key="3">
    <source>
        <dbReference type="Proteomes" id="UP000334019"/>
    </source>
</evidence>
<feature type="region of interest" description="Disordered" evidence="1">
    <location>
        <begin position="1"/>
        <end position="39"/>
    </location>
</feature>
<evidence type="ECO:0000313" key="2">
    <source>
        <dbReference type="EMBL" id="QGG95197.1"/>
    </source>
</evidence>
<dbReference type="AlphaFoldDB" id="A0A5Q2RM83"/>
<protein>
    <recommendedName>
        <fullName evidence="4">DUF1844 domain-containing protein</fullName>
    </recommendedName>
</protein>
<accession>A0A5Q2RM83</accession>
<proteinExistence type="predicted"/>
<name>A0A5Q2RM83_9ACTN</name>
<evidence type="ECO:0008006" key="4">
    <source>
        <dbReference type="Google" id="ProtNLM"/>
    </source>
</evidence>
<sequence length="163" mass="17127">MSLWTPGGEHPVDRDRDAGSSPGTSGPADAGGPDILAGLSEEQRAEFDRLSPEDQEQAKLMIAQMAESRRQVLSTPAAVVIGNHAMGLYELAAIHLGAEQPQLEEAKLAIDALAALLDAVDGHLGEDGDTMRDALAQIQLAFVQIRAGLEGEQQGPPTDQPEG</sequence>
<dbReference type="Proteomes" id="UP000334019">
    <property type="component" value="Chromosome"/>
</dbReference>
<gene>
    <name evidence="2" type="ORF">GH723_08850</name>
</gene>
<organism evidence="2 3">
    <name type="scientific">Actinomarinicola tropica</name>
    <dbReference type="NCBI Taxonomy" id="2789776"/>
    <lineage>
        <taxon>Bacteria</taxon>
        <taxon>Bacillati</taxon>
        <taxon>Actinomycetota</taxon>
        <taxon>Acidimicrobiia</taxon>
        <taxon>Acidimicrobiales</taxon>
        <taxon>Iamiaceae</taxon>
        <taxon>Actinomarinicola</taxon>
    </lineage>
</organism>